<dbReference type="EMBL" id="JAGGJA010000002">
    <property type="protein sequence ID" value="MCW9705989.1"/>
    <property type="molecule type" value="Genomic_DNA"/>
</dbReference>
<evidence type="ECO:0000313" key="3">
    <source>
        <dbReference type="Proteomes" id="UP001207918"/>
    </source>
</evidence>
<comment type="caution">
    <text evidence="2">The sequence shown here is derived from an EMBL/GenBank/DDBJ whole genome shotgun (WGS) entry which is preliminary data.</text>
</comment>
<evidence type="ECO:0000313" key="2">
    <source>
        <dbReference type="EMBL" id="MCW9705989.1"/>
    </source>
</evidence>
<dbReference type="Proteomes" id="UP001207918">
    <property type="component" value="Unassembled WGS sequence"/>
</dbReference>
<feature type="signal peptide" evidence="1">
    <location>
        <begin position="1"/>
        <end position="21"/>
    </location>
</feature>
<sequence length="267" mass="29370">MKQLSYAFLILLFTISLSGCGGDNSTGPETEGDPPTIPDLTEVAQPDISFFEENNPQGTKGRQILNDDYSAYSSARFKAIFGTFFASLGQIYMGYLNPAYNEAANFEDGTWEWSYNYSAEGQSVSTRFTAEQQAGSTNWAMFISFDDGQGGGFDNYKVMEGNTTDDGTEGEWTFYVLDQSGEAAASTEWNATSDTERTLTTEIFDDGALDVTFTYEQNGADHTMTFTEAGNSDTDTVFWNTDSQTGYVMEDGSKLCWDANLMNTTCS</sequence>
<gene>
    <name evidence="2" type="ORF">J6I44_03960</name>
</gene>
<keyword evidence="3" id="KW-1185">Reference proteome</keyword>
<protein>
    <submittedName>
        <fullName evidence="2">Uncharacterized protein</fullName>
    </submittedName>
</protein>
<reference evidence="2 3" key="1">
    <citation type="submission" date="2021-03" db="EMBL/GenBank/DDBJ databases">
        <title>Aliifodinibius sp. nov., a new bacterium isolated from saline soil.</title>
        <authorList>
            <person name="Galisteo C."/>
            <person name="De La Haba R."/>
            <person name="Sanchez-Porro C."/>
            <person name="Ventosa A."/>
        </authorList>
    </citation>
    <scope>NUCLEOTIDE SEQUENCE [LARGE SCALE GENOMIC DNA]</scope>
    <source>
        <strain evidence="2 3">1BSP15-2V2</strain>
    </source>
</reference>
<keyword evidence="1" id="KW-0732">Signal</keyword>
<dbReference type="RefSeq" id="WP_265764687.1">
    <property type="nucleotide sequence ID" value="NZ_JAGGJA010000002.1"/>
</dbReference>
<feature type="chain" id="PRO_5045525025" evidence="1">
    <location>
        <begin position="22"/>
        <end position="267"/>
    </location>
</feature>
<accession>A0ABT3PJA7</accession>
<proteinExistence type="predicted"/>
<organism evidence="2 3">
    <name type="scientific">Fodinibius salsisoli</name>
    <dbReference type="NCBI Taxonomy" id="2820877"/>
    <lineage>
        <taxon>Bacteria</taxon>
        <taxon>Pseudomonadati</taxon>
        <taxon>Balneolota</taxon>
        <taxon>Balneolia</taxon>
        <taxon>Balneolales</taxon>
        <taxon>Balneolaceae</taxon>
        <taxon>Fodinibius</taxon>
    </lineage>
</organism>
<evidence type="ECO:0000256" key="1">
    <source>
        <dbReference type="SAM" id="SignalP"/>
    </source>
</evidence>
<dbReference type="PROSITE" id="PS51257">
    <property type="entry name" value="PROKAR_LIPOPROTEIN"/>
    <property type="match status" value="1"/>
</dbReference>
<name>A0ABT3PJA7_9BACT</name>